<evidence type="ECO:0000313" key="2">
    <source>
        <dbReference type="EMBL" id="KAG8492001.1"/>
    </source>
</evidence>
<feature type="domain" description="RNase H type-1" evidence="1">
    <location>
        <begin position="106"/>
        <end position="219"/>
    </location>
</feature>
<proteinExistence type="predicted"/>
<dbReference type="Pfam" id="PF13456">
    <property type="entry name" value="RVT_3"/>
    <property type="match status" value="1"/>
</dbReference>
<comment type="caution">
    <text evidence="2">The sequence shown here is derived from an EMBL/GenBank/DDBJ whole genome shotgun (WGS) entry which is preliminary data.</text>
</comment>
<accession>A0A8J5Z5J7</accession>
<dbReference type="InterPro" id="IPR002156">
    <property type="entry name" value="RNaseH_domain"/>
</dbReference>
<dbReference type="EMBL" id="JAHUZN010000006">
    <property type="protein sequence ID" value="KAG8492001.1"/>
    <property type="molecule type" value="Genomic_DNA"/>
</dbReference>
<dbReference type="Proteomes" id="UP000701853">
    <property type="component" value="Chromosome 6"/>
</dbReference>
<dbReference type="AlphaFoldDB" id="A0A8J5Z5J7"/>
<sequence length="233" mass="26189">MRLVTWNVRGLGSGAKIEVVNRLVKMHRVNVCFIQKTKLEFVSVDIVRKILGDDNFGFIFATAIDRSGGLLTIWDKGSASIYSSNADLLKASSSWMVKVYCVRCGKKRQSGMWGVLRDKKGVTRALFSDSVTAYDVDTANASAVKTALDVFITMNWKIYDSLFIEIGSLVVLSWCVNKAMRHWFLQAMFVDIDKDLLKARKVVFSVADRTGNKLAASLAIADINRENLFKAWW</sequence>
<keyword evidence="3" id="KW-1185">Reference proteome</keyword>
<dbReference type="SUPFAM" id="SSF56219">
    <property type="entry name" value="DNase I-like"/>
    <property type="match status" value="1"/>
</dbReference>
<dbReference type="OrthoDB" id="1881450at2759"/>
<dbReference type="GO" id="GO:0004523">
    <property type="term" value="F:RNA-DNA hybrid ribonuclease activity"/>
    <property type="evidence" value="ECO:0007669"/>
    <property type="project" value="InterPro"/>
</dbReference>
<reference evidence="2 3" key="1">
    <citation type="journal article" date="2021" name="bioRxiv">
        <title>The Gossypium anomalum genome as a resource for cotton improvement and evolutionary analysis of hybrid incompatibility.</title>
        <authorList>
            <person name="Grover C.E."/>
            <person name="Yuan D."/>
            <person name="Arick M.A."/>
            <person name="Miller E.R."/>
            <person name="Hu G."/>
            <person name="Peterson D.G."/>
            <person name="Wendel J.F."/>
            <person name="Udall J.A."/>
        </authorList>
    </citation>
    <scope>NUCLEOTIDE SEQUENCE [LARGE SCALE GENOMIC DNA]</scope>
    <source>
        <strain evidence="2">JFW-Udall</strain>
        <tissue evidence="2">Leaf</tissue>
    </source>
</reference>
<dbReference type="GO" id="GO:0003676">
    <property type="term" value="F:nucleic acid binding"/>
    <property type="evidence" value="ECO:0007669"/>
    <property type="project" value="InterPro"/>
</dbReference>
<name>A0A8J5Z5J7_9ROSI</name>
<evidence type="ECO:0000259" key="1">
    <source>
        <dbReference type="Pfam" id="PF13456"/>
    </source>
</evidence>
<organism evidence="2 3">
    <name type="scientific">Gossypium anomalum</name>
    <dbReference type="NCBI Taxonomy" id="47600"/>
    <lineage>
        <taxon>Eukaryota</taxon>
        <taxon>Viridiplantae</taxon>
        <taxon>Streptophyta</taxon>
        <taxon>Embryophyta</taxon>
        <taxon>Tracheophyta</taxon>
        <taxon>Spermatophyta</taxon>
        <taxon>Magnoliopsida</taxon>
        <taxon>eudicotyledons</taxon>
        <taxon>Gunneridae</taxon>
        <taxon>Pentapetalae</taxon>
        <taxon>rosids</taxon>
        <taxon>malvids</taxon>
        <taxon>Malvales</taxon>
        <taxon>Malvaceae</taxon>
        <taxon>Malvoideae</taxon>
        <taxon>Gossypium</taxon>
    </lineage>
</organism>
<evidence type="ECO:0000313" key="3">
    <source>
        <dbReference type="Proteomes" id="UP000701853"/>
    </source>
</evidence>
<protein>
    <recommendedName>
        <fullName evidence="1">RNase H type-1 domain-containing protein</fullName>
    </recommendedName>
</protein>
<dbReference type="Gene3D" id="3.60.10.10">
    <property type="entry name" value="Endonuclease/exonuclease/phosphatase"/>
    <property type="match status" value="1"/>
</dbReference>
<gene>
    <name evidence="2" type="ORF">CXB51_015318</name>
</gene>
<dbReference type="InterPro" id="IPR036691">
    <property type="entry name" value="Endo/exonu/phosph_ase_sf"/>
</dbReference>